<dbReference type="AlphaFoldDB" id="A0A833DUX9"/>
<protein>
    <recommendedName>
        <fullName evidence="1">Rad51-like C-terminal domain-containing protein</fullName>
    </recommendedName>
</protein>
<organism evidence="2 3">
    <name type="scientific">Ignisphaera aggregans</name>
    <dbReference type="NCBI Taxonomy" id="334771"/>
    <lineage>
        <taxon>Archaea</taxon>
        <taxon>Thermoproteota</taxon>
        <taxon>Thermoprotei</taxon>
        <taxon>Desulfurococcales</taxon>
        <taxon>Desulfurococcaceae</taxon>
        <taxon>Ignisphaera</taxon>
    </lineage>
</organism>
<dbReference type="Pfam" id="PF08423">
    <property type="entry name" value="Rad51"/>
    <property type="match status" value="1"/>
</dbReference>
<dbReference type="Gene3D" id="3.40.50.300">
    <property type="entry name" value="P-loop containing nucleotide triphosphate hydrolases"/>
    <property type="match status" value="1"/>
</dbReference>
<reference evidence="2" key="1">
    <citation type="journal article" date="2020" name="ISME J.">
        <title>Gammaproteobacteria mediating utilization of methyl-, sulfur- and petroleum organic compounds in deep ocean hydrothermal plumes.</title>
        <authorList>
            <person name="Zhou Z."/>
            <person name="Liu Y."/>
            <person name="Pan J."/>
            <person name="Cron B.R."/>
            <person name="Toner B.M."/>
            <person name="Anantharaman K."/>
            <person name="Breier J.A."/>
            <person name="Dick G.J."/>
            <person name="Li M."/>
        </authorList>
    </citation>
    <scope>NUCLEOTIDE SEQUENCE</scope>
    <source>
        <strain evidence="2">SZUA-1435</strain>
    </source>
</reference>
<dbReference type="SUPFAM" id="SSF52540">
    <property type="entry name" value="P-loop containing nucleoside triphosphate hydrolases"/>
    <property type="match status" value="1"/>
</dbReference>
<sequence>MSMMNSTGTDHVMKRFSTELTSCNEKLDSVLFSEPKKILIYGRAASGKTNFILNVIKCSISKARETHDLYRTLFVYISTEGPNYIERAEQLGLLDSENVLYAEALDTLHLISLISTLIRTSLISRVAMIAIDSINFHYRVEASSIDETKRFVTLLTLLDVISSNGIWVLASAQIREAVNNIDDLTHIEPSGFQYLEPWADVIARIEVLHQHRILIVEKPKHLEIPFSIVKEGIAWH</sequence>
<dbReference type="Proteomes" id="UP000605805">
    <property type="component" value="Unassembled WGS sequence"/>
</dbReference>
<gene>
    <name evidence="2" type="ORF">EYH02_02385</name>
</gene>
<accession>A0A833DUX9</accession>
<name>A0A833DUX9_9CREN</name>
<evidence type="ECO:0000259" key="1">
    <source>
        <dbReference type="Pfam" id="PF08423"/>
    </source>
</evidence>
<evidence type="ECO:0000313" key="2">
    <source>
        <dbReference type="EMBL" id="HIP56905.1"/>
    </source>
</evidence>
<proteinExistence type="predicted"/>
<evidence type="ECO:0000313" key="3">
    <source>
        <dbReference type="Proteomes" id="UP000605805"/>
    </source>
</evidence>
<dbReference type="EMBL" id="DQTV01000045">
    <property type="protein sequence ID" value="HIP56905.1"/>
    <property type="molecule type" value="Genomic_DNA"/>
</dbReference>
<feature type="domain" description="Rad51-like C-terminal" evidence="1">
    <location>
        <begin position="40"/>
        <end position="147"/>
    </location>
</feature>
<dbReference type="InterPro" id="IPR027417">
    <property type="entry name" value="P-loop_NTPase"/>
</dbReference>
<dbReference type="InterPro" id="IPR013632">
    <property type="entry name" value="Rad51_C"/>
</dbReference>
<comment type="caution">
    <text evidence="2">The sequence shown here is derived from an EMBL/GenBank/DDBJ whole genome shotgun (WGS) entry which is preliminary data.</text>
</comment>